<protein>
    <submittedName>
        <fullName evidence="2">Uncharacterized protein</fullName>
    </submittedName>
</protein>
<evidence type="ECO:0000313" key="2">
    <source>
        <dbReference type="EMBL" id="QHQ26112.1"/>
    </source>
</evidence>
<dbReference type="Proteomes" id="UP001617714">
    <property type="component" value="Unassembled WGS sequence"/>
</dbReference>
<dbReference type="AlphaFoldDB" id="A0AAP9LE82"/>
<reference evidence="2" key="2">
    <citation type="journal article" date="2022" name="Plant Pathol J">
        <title>Comparative Genomic Analysis of Pathogenic Factors of Pectobacterium Species Isolated in South Korea Using Whole-Genome Sequencing.</title>
        <authorList>
            <person name="Jee S."/>
            <person name="Kang I.J."/>
            <person name="Bak G."/>
            <person name="Kang S."/>
            <person name="Lee J."/>
            <person name="Heu S."/>
            <person name="Hwang I."/>
        </authorList>
    </citation>
    <scope>NUCLEOTIDE SEQUENCE</scope>
    <source>
        <strain evidence="2">PZ1</strain>
    </source>
</reference>
<evidence type="ECO:0000313" key="4">
    <source>
        <dbReference type="Proteomes" id="UP001617714"/>
    </source>
</evidence>
<dbReference type="EMBL" id="JBIXKD010000004">
    <property type="protein sequence ID" value="MFJ5320752.1"/>
    <property type="molecule type" value="Genomic_DNA"/>
</dbReference>
<dbReference type="EMBL" id="CP046377">
    <property type="protein sequence ID" value="QHQ26112.1"/>
    <property type="molecule type" value="Genomic_DNA"/>
</dbReference>
<keyword evidence="4" id="KW-1185">Reference proteome</keyword>
<sequence length="88" mass="10259">MEHGRFMEHRHAMTANSRHIRRWTRRQKPLRMLAVARVNIVSLTTLRCCRSISLMNVAAATIGKRKRHPHTIHDVFSFGGRLKLFVDA</sequence>
<dbReference type="Proteomes" id="UP000464054">
    <property type="component" value="Chromosome"/>
</dbReference>
<proteinExistence type="predicted"/>
<evidence type="ECO:0000313" key="1">
    <source>
        <dbReference type="EMBL" id="MFJ5320752.1"/>
    </source>
</evidence>
<gene>
    <name evidence="1" type="ORF">ACIPSN_05105</name>
    <name evidence="2" type="ORF">GMX10_20335</name>
</gene>
<dbReference type="GeneID" id="90770987"/>
<accession>A0AAP9LE82</accession>
<organism evidence="2 3">
    <name type="scientific">Pectobacterium parvum</name>
    <dbReference type="NCBI Taxonomy" id="2778550"/>
    <lineage>
        <taxon>Bacteria</taxon>
        <taxon>Pseudomonadati</taxon>
        <taxon>Pseudomonadota</taxon>
        <taxon>Gammaproteobacteria</taxon>
        <taxon>Enterobacterales</taxon>
        <taxon>Pectobacteriaceae</taxon>
        <taxon>Pectobacterium</taxon>
    </lineage>
</organism>
<evidence type="ECO:0000313" key="3">
    <source>
        <dbReference type="Proteomes" id="UP000464054"/>
    </source>
</evidence>
<reference evidence="3" key="1">
    <citation type="submission" date="2019-11" db="EMBL/GenBank/DDBJ databases">
        <authorList>
            <person name="Jee S."/>
        </authorList>
    </citation>
    <scope>NUCLEOTIDE SEQUENCE [LARGE SCALE GENOMIC DNA]</scope>
    <source>
        <strain evidence="3">PZ1</strain>
    </source>
</reference>
<dbReference type="RefSeq" id="WP_156890155.1">
    <property type="nucleotide sequence ID" value="NZ_CP046377.1"/>
</dbReference>
<name>A0AAP9LE82_9GAMM</name>
<reference evidence="1 4" key="3">
    <citation type="submission" date="2024-10" db="EMBL/GenBank/DDBJ databases">
        <authorList>
            <person name="Lu C.-H."/>
        </authorList>
    </citation>
    <scope>NUCLEOTIDE SEQUENCE [LARGE SCALE GENOMIC DNA]</scope>
    <source>
        <strain evidence="1 4">22QBSP01-2</strain>
    </source>
</reference>